<gene>
    <name evidence="1" type="ORF">BCT23_15885</name>
</gene>
<dbReference type="Proteomes" id="UP000235387">
    <property type="component" value="Unassembled WGS sequence"/>
</dbReference>
<reference evidence="2" key="1">
    <citation type="submission" date="2016-07" db="EMBL/GenBank/DDBJ databases">
        <title>Nontailed viruses are major unrecognized killers of bacteria in the ocean.</title>
        <authorList>
            <person name="Kauffman K."/>
            <person name="Hussain F."/>
            <person name="Yang J."/>
            <person name="Arevalo P."/>
            <person name="Brown J."/>
            <person name="Cutler M."/>
            <person name="Kelly L."/>
            <person name="Polz M.F."/>
        </authorList>
    </citation>
    <scope>NUCLEOTIDE SEQUENCE [LARGE SCALE GENOMIC DNA]</scope>
    <source>
        <strain evidence="2">10N.261.45.A10</strain>
    </source>
</reference>
<dbReference type="EMBL" id="MDAL01000019">
    <property type="protein sequence ID" value="PMN92097.1"/>
    <property type="molecule type" value="Genomic_DNA"/>
</dbReference>
<protein>
    <submittedName>
        <fullName evidence="1">Uncharacterized protein</fullName>
    </submittedName>
</protein>
<evidence type="ECO:0000313" key="1">
    <source>
        <dbReference type="EMBL" id="PMN92097.1"/>
    </source>
</evidence>
<organism evidence="1 2">
    <name type="scientific">Enterovibrio norvegicus</name>
    <dbReference type="NCBI Taxonomy" id="188144"/>
    <lineage>
        <taxon>Bacteria</taxon>
        <taxon>Pseudomonadati</taxon>
        <taxon>Pseudomonadota</taxon>
        <taxon>Gammaproteobacteria</taxon>
        <taxon>Vibrionales</taxon>
        <taxon>Vibrionaceae</taxon>
        <taxon>Enterovibrio</taxon>
    </lineage>
</organism>
<accession>A0A2N7LAT4</accession>
<evidence type="ECO:0000313" key="2">
    <source>
        <dbReference type="Proteomes" id="UP000235387"/>
    </source>
</evidence>
<dbReference type="AlphaFoldDB" id="A0A2N7LAT4"/>
<proteinExistence type="predicted"/>
<name>A0A2N7LAT4_9GAMM</name>
<comment type="caution">
    <text evidence="1">The sequence shown here is derived from an EMBL/GenBank/DDBJ whole genome shotgun (WGS) entry which is preliminary data.</text>
</comment>
<sequence>MAGFFVPFIDGGNANIVLYFADKSAHGVSLNLHNLTVGECFLSHERGVVLLRRNTAALLEKTMNVIDHPPSCQGGQQVRR</sequence>